<organism evidence="2 3">
    <name type="scientific">Streptomyces niveiscabiei</name>
    <dbReference type="NCBI Taxonomy" id="164115"/>
    <lineage>
        <taxon>Bacteria</taxon>
        <taxon>Bacillati</taxon>
        <taxon>Actinomycetota</taxon>
        <taxon>Actinomycetes</taxon>
        <taxon>Kitasatosporales</taxon>
        <taxon>Streptomycetaceae</taxon>
        <taxon>Streptomyces</taxon>
    </lineage>
</organism>
<reference evidence="2 3" key="1">
    <citation type="submission" date="2024-12" db="EMBL/GenBank/DDBJ databases">
        <title>Forecasting of Potato common scab and diversities of Pathogenic streptomyces spp. in china.</title>
        <authorList>
            <person name="Handique U."/>
            <person name="Wu J."/>
        </authorList>
    </citation>
    <scope>NUCLEOTIDE SEQUENCE [LARGE SCALE GENOMIC DNA]</scope>
    <source>
        <strain evidence="2 3">ZRIMU1530</strain>
    </source>
</reference>
<dbReference type="PANTHER" id="PTHR43861">
    <property type="entry name" value="TRANS-ACONITATE 2-METHYLTRANSFERASE-RELATED"/>
    <property type="match status" value="1"/>
</dbReference>
<keyword evidence="2" id="KW-0808">Transferase</keyword>
<feature type="domain" description="Methyltransferase" evidence="1">
    <location>
        <begin position="42"/>
        <end position="150"/>
    </location>
</feature>
<proteinExistence type="predicted"/>
<dbReference type="RefSeq" id="WP_409121257.1">
    <property type="nucleotide sequence ID" value="NZ_JBJVNI010000006.1"/>
</dbReference>
<evidence type="ECO:0000259" key="1">
    <source>
        <dbReference type="Pfam" id="PF13847"/>
    </source>
</evidence>
<accession>A0ABW9HN11</accession>
<evidence type="ECO:0000313" key="3">
    <source>
        <dbReference type="Proteomes" id="UP001631957"/>
    </source>
</evidence>
<dbReference type="EMBL" id="JBJVNI010000006">
    <property type="protein sequence ID" value="MFM9609449.1"/>
    <property type="molecule type" value="Genomic_DNA"/>
</dbReference>
<protein>
    <submittedName>
        <fullName evidence="2">SAM-dependent methyltransferase</fullName>
        <ecNumber evidence="2">2.1.1.-</ecNumber>
    </submittedName>
</protein>
<dbReference type="SUPFAM" id="SSF53335">
    <property type="entry name" value="S-adenosyl-L-methionine-dependent methyltransferases"/>
    <property type="match status" value="1"/>
</dbReference>
<dbReference type="GO" id="GO:0032259">
    <property type="term" value="P:methylation"/>
    <property type="evidence" value="ECO:0007669"/>
    <property type="project" value="UniProtKB-KW"/>
</dbReference>
<evidence type="ECO:0000313" key="2">
    <source>
        <dbReference type="EMBL" id="MFM9609449.1"/>
    </source>
</evidence>
<dbReference type="Gene3D" id="3.40.50.150">
    <property type="entry name" value="Vaccinia Virus protein VP39"/>
    <property type="match status" value="1"/>
</dbReference>
<dbReference type="InterPro" id="IPR029063">
    <property type="entry name" value="SAM-dependent_MTases_sf"/>
</dbReference>
<dbReference type="GO" id="GO:0008168">
    <property type="term" value="F:methyltransferase activity"/>
    <property type="evidence" value="ECO:0007669"/>
    <property type="project" value="UniProtKB-KW"/>
</dbReference>
<name>A0ABW9HN11_9ACTN</name>
<keyword evidence="3" id="KW-1185">Reference proteome</keyword>
<dbReference type="CDD" id="cd02440">
    <property type="entry name" value="AdoMet_MTases"/>
    <property type="match status" value="1"/>
</dbReference>
<gene>
    <name evidence="2" type="ORF">ACKI18_12100</name>
</gene>
<dbReference type="InterPro" id="IPR025714">
    <property type="entry name" value="Methyltranfer_dom"/>
</dbReference>
<dbReference type="EC" id="2.1.1.-" evidence="2"/>
<comment type="caution">
    <text evidence="2">The sequence shown here is derived from an EMBL/GenBank/DDBJ whole genome shotgun (WGS) entry which is preliminary data.</text>
</comment>
<sequence length="282" mass="30035">MTRGGAYLLGHSESERRRLALQDAAVSPFTERALRAAGVRPGASVLDIGSGPGDVALLAARLVGPAGRVVGVERDPGSVRDARARAREAGLTGSVRYEAADLGDFTWPETFDVLVGRYILMYLPDPASVLRRLASLLKPGGVVVLHEMDFTNTSPSEPPLPEWDRYYALWPAPFRAAGAVPDFGPRLTRTFLDAGLPGPEVITWTPAAGPGGSAVLDWLSTTCREIEWPMRAAGVPVPDGVRFDDGLPQRLKDLVRSGGVRISGPTQYAAHVRLPDVPGPGS</sequence>
<keyword evidence="2" id="KW-0489">Methyltransferase</keyword>
<dbReference type="Pfam" id="PF13847">
    <property type="entry name" value="Methyltransf_31"/>
    <property type="match status" value="1"/>
</dbReference>
<dbReference type="Proteomes" id="UP001631957">
    <property type="component" value="Unassembled WGS sequence"/>
</dbReference>